<dbReference type="GO" id="GO:0005886">
    <property type="term" value="C:plasma membrane"/>
    <property type="evidence" value="ECO:0007669"/>
    <property type="project" value="UniProtKB-SubCell"/>
</dbReference>
<accession>A0A7W2IC43</accession>
<keyword evidence="3 9" id="KW-0645">Protease</keyword>
<dbReference type="RefSeq" id="WP_182163511.1">
    <property type="nucleotide sequence ID" value="NZ_JACEZT010000008.1"/>
</dbReference>
<evidence type="ECO:0000256" key="4">
    <source>
        <dbReference type="ARBA" id="ARBA00022692"/>
    </source>
</evidence>
<evidence type="ECO:0000256" key="6">
    <source>
        <dbReference type="ARBA" id="ARBA00022801"/>
    </source>
</evidence>
<evidence type="ECO:0000256" key="3">
    <source>
        <dbReference type="ARBA" id="ARBA00022670"/>
    </source>
</evidence>
<evidence type="ECO:0000256" key="11">
    <source>
        <dbReference type="RuleBase" id="RU004181"/>
    </source>
</evidence>
<dbReference type="EC" id="3.4.23.36" evidence="9"/>
<organism evidence="12 13">
    <name type="scientific">Rugamonas brunnea</name>
    <dbReference type="NCBI Taxonomy" id="2758569"/>
    <lineage>
        <taxon>Bacteria</taxon>
        <taxon>Pseudomonadati</taxon>
        <taxon>Pseudomonadota</taxon>
        <taxon>Betaproteobacteria</taxon>
        <taxon>Burkholderiales</taxon>
        <taxon>Oxalobacteraceae</taxon>
        <taxon>Telluria group</taxon>
        <taxon>Rugamonas</taxon>
    </lineage>
</organism>
<comment type="pathway">
    <text evidence="9">Protein modification; lipoprotein biosynthesis (signal peptide cleavage).</text>
</comment>
<keyword evidence="2 9" id="KW-1003">Cell membrane</keyword>
<dbReference type="NCBIfam" id="TIGR00077">
    <property type="entry name" value="lspA"/>
    <property type="match status" value="1"/>
</dbReference>
<feature type="transmembrane region" description="Helical" evidence="9">
    <location>
        <begin position="150"/>
        <end position="169"/>
    </location>
</feature>
<name>A0A7W2IC43_9BURK</name>
<keyword evidence="8 9" id="KW-0472">Membrane</keyword>
<proteinExistence type="inferred from homology"/>
<feature type="transmembrane region" description="Helical" evidence="9">
    <location>
        <begin position="48"/>
        <end position="68"/>
    </location>
</feature>
<keyword evidence="5 9" id="KW-0064">Aspartyl protease</keyword>
<evidence type="ECO:0000313" key="12">
    <source>
        <dbReference type="EMBL" id="MBA5638201.1"/>
    </source>
</evidence>
<gene>
    <name evidence="9" type="primary">lspA</name>
    <name evidence="12" type="ORF">H3H37_14175</name>
</gene>
<keyword evidence="13" id="KW-1185">Reference proteome</keyword>
<evidence type="ECO:0000256" key="8">
    <source>
        <dbReference type="ARBA" id="ARBA00023136"/>
    </source>
</evidence>
<dbReference type="GO" id="GO:0004190">
    <property type="term" value="F:aspartic-type endopeptidase activity"/>
    <property type="evidence" value="ECO:0007669"/>
    <property type="project" value="UniProtKB-UniRule"/>
</dbReference>
<dbReference type="UniPathway" id="UPA00665"/>
<dbReference type="PRINTS" id="PR00781">
    <property type="entry name" value="LIPOSIGPTASE"/>
</dbReference>
<dbReference type="GO" id="GO:0006508">
    <property type="term" value="P:proteolysis"/>
    <property type="evidence" value="ECO:0007669"/>
    <property type="project" value="UniProtKB-KW"/>
</dbReference>
<keyword evidence="12" id="KW-0449">Lipoprotein</keyword>
<dbReference type="Pfam" id="PF01252">
    <property type="entry name" value="Peptidase_A8"/>
    <property type="match status" value="1"/>
</dbReference>
<keyword evidence="4 9" id="KW-0812">Transmembrane</keyword>
<comment type="subcellular location">
    <subcellularLocation>
        <location evidence="9">Cell membrane</location>
        <topology evidence="9">Multi-pass membrane protein</topology>
    </subcellularLocation>
</comment>
<evidence type="ECO:0000256" key="7">
    <source>
        <dbReference type="ARBA" id="ARBA00022989"/>
    </source>
</evidence>
<protein>
    <recommendedName>
        <fullName evidence="9">Lipoprotein signal peptidase</fullName>
        <ecNumber evidence="9">3.4.23.36</ecNumber>
    </recommendedName>
    <alternativeName>
        <fullName evidence="9">Prolipoprotein signal peptidase</fullName>
    </alternativeName>
    <alternativeName>
        <fullName evidence="9">Signal peptidase II</fullName>
        <shortName evidence="9">SPase II</shortName>
    </alternativeName>
</protein>
<evidence type="ECO:0000256" key="9">
    <source>
        <dbReference type="HAMAP-Rule" id="MF_00161"/>
    </source>
</evidence>
<dbReference type="PANTHER" id="PTHR33695">
    <property type="entry name" value="LIPOPROTEIN SIGNAL PEPTIDASE"/>
    <property type="match status" value="1"/>
</dbReference>
<feature type="transmembrane region" description="Helical" evidence="9">
    <location>
        <begin position="102"/>
        <end position="119"/>
    </location>
</feature>
<feature type="active site" evidence="9">
    <location>
        <position position="129"/>
    </location>
</feature>
<feature type="transmembrane region" description="Helical" evidence="9">
    <location>
        <begin position="16"/>
        <end position="36"/>
    </location>
</feature>
<dbReference type="InterPro" id="IPR001872">
    <property type="entry name" value="Peptidase_A8"/>
</dbReference>
<evidence type="ECO:0000313" key="13">
    <source>
        <dbReference type="Proteomes" id="UP000534388"/>
    </source>
</evidence>
<keyword evidence="6 9" id="KW-0378">Hydrolase</keyword>
<dbReference type="PROSITE" id="PS00855">
    <property type="entry name" value="SPASE_II"/>
    <property type="match status" value="1"/>
</dbReference>
<comment type="similarity">
    <text evidence="1 9 11">Belongs to the peptidase A8 family.</text>
</comment>
<evidence type="ECO:0000256" key="10">
    <source>
        <dbReference type="RuleBase" id="RU000594"/>
    </source>
</evidence>
<comment type="catalytic activity">
    <reaction evidence="9 10">
        <text>Release of signal peptides from bacterial membrane prolipoproteins. Hydrolyzes -Xaa-Yaa-Zaa-|-(S,diacylglyceryl)Cys-, in which Xaa is hydrophobic (preferably Leu), and Yaa (Ala or Ser) and Zaa (Gly or Ala) have small, neutral side chains.</text>
        <dbReference type="EC" id="3.4.23.36"/>
    </reaction>
</comment>
<feature type="transmembrane region" description="Helical" evidence="9">
    <location>
        <begin position="74"/>
        <end position="95"/>
    </location>
</feature>
<dbReference type="PANTHER" id="PTHR33695:SF1">
    <property type="entry name" value="LIPOPROTEIN SIGNAL PEPTIDASE"/>
    <property type="match status" value="1"/>
</dbReference>
<dbReference type="HAMAP" id="MF_00161">
    <property type="entry name" value="LspA"/>
    <property type="match status" value="1"/>
</dbReference>
<dbReference type="Proteomes" id="UP000534388">
    <property type="component" value="Unassembled WGS sequence"/>
</dbReference>
<evidence type="ECO:0000256" key="1">
    <source>
        <dbReference type="ARBA" id="ARBA00006139"/>
    </source>
</evidence>
<dbReference type="EMBL" id="JACEZT010000008">
    <property type="protein sequence ID" value="MBA5638201.1"/>
    <property type="molecule type" value="Genomic_DNA"/>
</dbReference>
<sequence length="177" mass="19426">MATNKSRFSAKSSSSLTPWLGIAAIVILLDQLSKITITKLFTLGEEKFVTSFFNLVLAYNPGAAFSFLRDAGGWQRYFFTALALGAAAYIIFLLKKHGGQRLFCWALALILGGAIGNVIDRLLYGHVIDFLDFHHKALGHFPGFDLAGHFPAFNIADSAICLGAGLFILDELRRVNR</sequence>
<evidence type="ECO:0000256" key="5">
    <source>
        <dbReference type="ARBA" id="ARBA00022750"/>
    </source>
</evidence>
<comment type="caution">
    <text evidence="12">The sequence shown here is derived from an EMBL/GenBank/DDBJ whole genome shotgun (WGS) entry which is preliminary data.</text>
</comment>
<reference evidence="12 13" key="1">
    <citation type="submission" date="2020-07" db="EMBL/GenBank/DDBJ databases">
        <title>Novel species isolated from subtropical streams in China.</title>
        <authorList>
            <person name="Lu H."/>
        </authorList>
    </citation>
    <scope>NUCLEOTIDE SEQUENCE [LARGE SCALE GENOMIC DNA]</scope>
    <source>
        <strain evidence="12 13">LX20W</strain>
    </source>
</reference>
<evidence type="ECO:0000256" key="2">
    <source>
        <dbReference type="ARBA" id="ARBA00022475"/>
    </source>
</evidence>
<feature type="active site" evidence="9">
    <location>
        <position position="157"/>
    </location>
</feature>
<dbReference type="AlphaFoldDB" id="A0A7W2IC43"/>
<keyword evidence="7 9" id="KW-1133">Transmembrane helix</keyword>
<comment type="function">
    <text evidence="9 10">This protein specifically catalyzes the removal of signal peptides from prolipoproteins.</text>
</comment>